<comment type="catalytic activity">
    <reaction evidence="7">
        <text>diphthine methyl ester-[translation elongation factor 2] + H2O = diphthine-[translation elongation factor 2] + methanol + H(+)</text>
        <dbReference type="Rhea" id="RHEA:42656"/>
        <dbReference type="Rhea" id="RHEA-COMP:10172"/>
        <dbReference type="Rhea" id="RHEA-COMP:10173"/>
        <dbReference type="ChEBI" id="CHEBI:15377"/>
        <dbReference type="ChEBI" id="CHEBI:15378"/>
        <dbReference type="ChEBI" id="CHEBI:17790"/>
        <dbReference type="ChEBI" id="CHEBI:79005"/>
        <dbReference type="ChEBI" id="CHEBI:82696"/>
        <dbReference type="EC" id="3.1.1.97"/>
    </reaction>
</comment>
<sequence length="448" mass="49296">MNGGSGPRTLHVRDTELNADAVEWCPEPGRSRLLACGTYQLAERAEEQDAAPSRIGRLYLFQLQLSGDAGLTELQRIDTPAVLDLKWCQVPISGQTLLAMAAATGELHLYRLSENQEGVCYLQPLSDVEVGEERLLLSLDWSAGRKDCTEVKLACSDSAGCVTALSVGEGTLSPLSQWKAHDFEAWISAFSYWDTQLIYSGGDDCKLKGWDLRMGPSCPTFTSKECVLRVVYLVLYFCNSLMDVFAFFQRHTMGVCSIHSSPHREHVLATGSYDEQVLLWDSRNMKKPFGHTPVGGGVWRLKWHPADQSLLLAACMHSNFKILNCQSAFESPGSACPIVASYDLHSSLAYGADWCHMSLDSKGSSPPAELDHSPGKTGGHLRVQYESPTGTFDTSLEDDEGRDIHQDTAAHPGVDLATGSEDEPSRASCVVASCSFYDHVLHIWLWDR</sequence>
<evidence type="ECO:0000256" key="8">
    <source>
        <dbReference type="PROSITE-ProRule" id="PRU00221"/>
    </source>
</evidence>
<dbReference type="InterPro" id="IPR015943">
    <property type="entry name" value="WD40/YVTN_repeat-like_dom_sf"/>
</dbReference>
<dbReference type="SUPFAM" id="SSF50978">
    <property type="entry name" value="WD40 repeat-like"/>
    <property type="match status" value="1"/>
</dbReference>
<gene>
    <name evidence="10" type="ORF">GSTENG00003785001</name>
</gene>
<dbReference type="KEGG" id="tng:GSTEN00003785G001"/>
<evidence type="ECO:0000256" key="5">
    <source>
        <dbReference type="ARBA" id="ARBA00038092"/>
    </source>
</evidence>
<feature type="repeat" description="WD" evidence="8">
    <location>
        <begin position="248"/>
        <end position="281"/>
    </location>
</feature>
<dbReference type="EMBL" id="CAAE01007132">
    <property type="protein sequence ID" value="CAF89781.1"/>
    <property type="molecule type" value="Genomic_DNA"/>
</dbReference>
<dbReference type="Gene3D" id="2.130.10.10">
    <property type="entry name" value="YVTN repeat-like/Quinoprotein amine dehydrogenase"/>
    <property type="match status" value="1"/>
</dbReference>
<dbReference type="PROSITE" id="PS50082">
    <property type="entry name" value="WD_REPEATS_2"/>
    <property type="match status" value="1"/>
</dbReference>
<evidence type="ECO:0000256" key="2">
    <source>
        <dbReference type="ARBA" id="ARBA00022574"/>
    </source>
</evidence>
<accession>Q4TBF1</accession>
<dbReference type="InterPro" id="IPR052415">
    <property type="entry name" value="Diphthine_MTase"/>
</dbReference>
<keyword evidence="2 8" id="KW-0853">WD repeat</keyword>
<dbReference type="EC" id="3.1.1.97" evidence="6"/>
<evidence type="ECO:0000313" key="10">
    <source>
        <dbReference type="EMBL" id="CAF89781.1"/>
    </source>
</evidence>
<keyword evidence="3" id="KW-0677">Repeat</keyword>
<dbReference type="InterPro" id="IPR001680">
    <property type="entry name" value="WD40_rpt"/>
</dbReference>
<comment type="similarity">
    <text evidence="5">Belongs to the DPH7 family.</text>
</comment>
<comment type="pathway">
    <text evidence="1">Protein modification; peptidyl-diphthamide biosynthesis.</text>
</comment>
<reference evidence="10" key="1">
    <citation type="journal article" date="2004" name="Nature">
        <title>Genome duplication in the teleost fish Tetraodon nigroviridis reveals the early vertebrate proto-karyotype.</title>
        <authorList>
            <person name="Jaillon O."/>
            <person name="Aury J.-M."/>
            <person name="Brunet F."/>
            <person name="Petit J.-L."/>
            <person name="Stange-Thomann N."/>
            <person name="Mauceli E."/>
            <person name="Bouneau L."/>
            <person name="Fischer C."/>
            <person name="Ozouf-Costaz C."/>
            <person name="Bernot A."/>
            <person name="Nicaud S."/>
            <person name="Jaffe D."/>
            <person name="Fisher S."/>
            <person name="Lutfalla G."/>
            <person name="Dossat C."/>
            <person name="Segurens B."/>
            <person name="Dasilva C."/>
            <person name="Salanoubat M."/>
            <person name="Levy M."/>
            <person name="Boudet N."/>
            <person name="Castellano S."/>
            <person name="Anthouard V."/>
            <person name="Jubin C."/>
            <person name="Castelli V."/>
            <person name="Katinka M."/>
            <person name="Vacherie B."/>
            <person name="Biemont C."/>
            <person name="Skalli Z."/>
            <person name="Cattolico L."/>
            <person name="Poulain J."/>
            <person name="De Berardinis V."/>
            <person name="Cruaud C."/>
            <person name="Duprat S."/>
            <person name="Brottier P."/>
            <person name="Coutanceau J.-P."/>
            <person name="Gouzy J."/>
            <person name="Parra G."/>
            <person name="Lardier G."/>
            <person name="Chapple C."/>
            <person name="McKernan K.J."/>
            <person name="McEwan P."/>
            <person name="Bosak S."/>
            <person name="Kellis M."/>
            <person name="Volff J.-N."/>
            <person name="Guigo R."/>
            <person name="Zody M.C."/>
            <person name="Mesirov J."/>
            <person name="Lindblad-Toh K."/>
            <person name="Birren B."/>
            <person name="Nusbaum C."/>
            <person name="Kahn D."/>
            <person name="Robinson-Rechavi M."/>
            <person name="Laudet V."/>
            <person name="Schachter V."/>
            <person name="Quetier F."/>
            <person name="Saurin W."/>
            <person name="Scarpelli C."/>
            <person name="Wincker P."/>
            <person name="Lander E.S."/>
            <person name="Weissenbach J."/>
            <person name="Roest Crollius H."/>
        </authorList>
    </citation>
    <scope>NUCLEOTIDE SEQUENCE [LARGE SCALE GENOMIC DNA]</scope>
</reference>
<dbReference type="PROSITE" id="PS50294">
    <property type="entry name" value="WD_REPEATS_REGION"/>
    <property type="match status" value="1"/>
</dbReference>
<dbReference type="GO" id="GO:0061685">
    <property type="term" value="F:diphthine methylesterase activity"/>
    <property type="evidence" value="ECO:0007669"/>
    <property type="project" value="UniProtKB-EC"/>
</dbReference>
<comment type="caution">
    <text evidence="10">The sequence shown here is derived from an EMBL/GenBank/DDBJ whole genome shotgun (WGS) entry which is preliminary data.</text>
</comment>
<keyword evidence="4" id="KW-0378">Hydrolase</keyword>
<name>Q4TBF1_TETNG</name>
<organism evidence="10">
    <name type="scientific">Tetraodon nigroviridis</name>
    <name type="common">Spotted green pufferfish</name>
    <name type="synonym">Chelonodon nigroviridis</name>
    <dbReference type="NCBI Taxonomy" id="99883"/>
    <lineage>
        <taxon>Eukaryota</taxon>
        <taxon>Metazoa</taxon>
        <taxon>Chordata</taxon>
        <taxon>Craniata</taxon>
        <taxon>Vertebrata</taxon>
        <taxon>Euteleostomi</taxon>
        <taxon>Actinopterygii</taxon>
        <taxon>Neopterygii</taxon>
        <taxon>Teleostei</taxon>
        <taxon>Neoteleostei</taxon>
        <taxon>Acanthomorphata</taxon>
        <taxon>Eupercaria</taxon>
        <taxon>Tetraodontiformes</taxon>
        <taxon>Tetradontoidea</taxon>
        <taxon>Tetraodontidae</taxon>
        <taxon>Tetraodon</taxon>
    </lineage>
</organism>
<dbReference type="OrthoDB" id="1930760at2759"/>
<dbReference type="InterPro" id="IPR036322">
    <property type="entry name" value="WD40_repeat_dom_sf"/>
</dbReference>
<evidence type="ECO:0000256" key="6">
    <source>
        <dbReference type="ARBA" id="ARBA00039131"/>
    </source>
</evidence>
<feature type="region of interest" description="Disordered" evidence="9">
    <location>
        <begin position="365"/>
        <end position="399"/>
    </location>
</feature>
<evidence type="ECO:0000256" key="9">
    <source>
        <dbReference type="SAM" id="MobiDB-lite"/>
    </source>
</evidence>
<dbReference type="GO" id="GO:0017183">
    <property type="term" value="P:protein histidyl modification to diphthamide"/>
    <property type="evidence" value="ECO:0007669"/>
    <property type="project" value="TreeGrafter"/>
</dbReference>
<evidence type="ECO:0000256" key="7">
    <source>
        <dbReference type="ARBA" id="ARBA00047551"/>
    </source>
</evidence>
<dbReference type="SMART" id="SM00320">
    <property type="entry name" value="WD40"/>
    <property type="match status" value="3"/>
</dbReference>
<dbReference type="Pfam" id="PF00400">
    <property type="entry name" value="WD40"/>
    <property type="match status" value="1"/>
</dbReference>
<dbReference type="AlphaFoldDB" id="Q4TBF1"/>
<reference evidence="10" key="2">
    <citation type="submission" date="2004-02" db="EMBL/GenBank/DDBJ databases">
        <authorList>
            <consortium name="Genoscope"/>
            <consortium name="Whitehead Institute Centre for Genome Research"/>
        </authorList>
    </citation>
    <scope>NUCLEOTIDE SEQUENCE</scope>
</reference>
<evidence type="ECO:0000256" key="1">
    <source>
        <dbReference type="ARBA" id="ARBA00005156"/>
    </source>
</evidence>
<dbReference type="PANTHER" id="PTHR46042">
    <property type="entry name" value="DIPHTHINE METHYLTRANSFERASE"/>
    <property type="match status" value="1"/>
</dbReference>
<dbReference type="GO" id="GO:0005737">
    <property type="term" value="C:cytoplasm"/>
    <property type="evidence" value="ECO:0007669"/>
    <property type="project" value="TreeGrafter"/>
</dbReference>
<dbReference type="PANTHER" id="PTHR46042:SF1">
    <property type="entry name" value="DIPHTHINE METHYLTRANSFERASE"/>
    <property type="match status" value="1"/>
</dbReference>
<feature type="non-terminal residue" evidence="10">
    <location>
        <position position="448"/>
    </location>
</feature>
<protein>
    <recommendedName>
        <fullName evidence="6">methylated diphthine methylhydrolase</fullName>
        <ecNumber evidence="6">3.1.1.97</ecNumber>
    </recommendedName>
</protein>
<evidence type="ECO:0000256" key="3">
    <source>
        <dbReference type="ARBA" id="ARBA00022737"/>
    </source>
</evidence>
<proteinExistence type="inferred from homology"/>
<evidence type="ECO:0000256" key="4">
    <source>
        <dbReference type="ARBA" id="ARBA00022801"/>
    </source>
</evidence>